<dbReference type="EnsemblMetazoa" id="CLYHEMT004516.1">
    <property type="protein sequence ID" value="CLYHEMP004516.1"/>
    <property type="gene ID" value="CLYHEMG004516"/>
</dbReference>
<name>A0A7M5V6Y2_9CNID</name>
<organism evidence="3 4">
    <name type="scientific">Clytia hemisphaerica</name>
    <dbReference type="NCBI Taxonomy" id="252671"/>
    <lineage>
        <taxon>Eukaryota</taxon>
        <taxon>Metazoa</taxon>
        <taxon>Cnidaria</taxon>
        <taxon>Hydrozoa</taxon>
        <taxon>Hydroidolina</taxon>
        <taxon>Leptothecata</taxon>
        <taxon>Obeliida</taxon>
        <taxon>Clytiidae</taxon>
        <taxon>Clytia</taxon>
    </lineage>
</organism>
<dbReference type="PANTHER" id="PTHR35538">
    <property type="entry name" value="LIG_CHAN-GLU_BD DOMAIN-CONTAINING PROTEIN"/>
    <property type="match status" value="1"/>
</dbReference>
<keyword evidence="4" id="KW-1185">Reference proteome</keyword>
<evidence type="ECO:0000313" key="3">
    <source>
        <dbReference type="EnsemblMetazoa" id="CLYHEMP004516.1"/>
    </source>
</evidence>
<feature type="compositionally biased region" description="Basic and acidic residues" evidence="2">
    <location>
        <begin position="781"/>
        <end position="807"/>
    </location>
</feature>
<feature type="compositionally biased region" description="Pro residues" evidence="2">
    <location>
        <begin position="662"/>
        <end position="672"/>
    </location>
</feature>
<feature type="compositionally biased region" description="Basic and acidic residues" evidence="2">
    <location>
        <begin position="915"/>
        <end position="937"/>
    </location>
</feature>
<dbReference type="RefSeq" id="XP_066918579.1">
    <property type="nucleotide sequence ID" value="XM_067062478.1"/>
</dbReference>
<dbReference type="PANTHER" id="PTHR35538:SF4">
    <property type="entry name" value="EF-HAND DOMAIN-CONTAINING PROTEIN"/>
    <property type="match status" value="1"/>
</dbReference>
<feature type="compositionally biased region" description="Pro residues" evidence="2">
    <location>
        <begin position="899"/>
        <end position="911"/>
    </location>
</feature>
<keyword evidence="1" id="KW-0175">Coiled coil</keyword>
<protein>
    <submittedName>
        <fullName evidence="3">Uncharacterized protein</fullName>
    </submittedName>
</protein>
<feature type="compositionally biased region" description="Polar residues" evidence="2">
    <location>
        <begin position="744"/>
        <end position="764"/>
    </location>
</feature>
<feature type="compositionally biased region" description="Basic and acidic residues" evidence="2">
    <location>
        <begin position="1034"/>
        <end position="1044"/>
    </location>
</feature>
<feature type="coiled-coil region" evidence="1">
    <location>
        <begin position="61"/>
        <end position="97"/>
    </location>
</feature>
<reference evidence="3" key="1">
    <citation type="submission" date="2021-01" db="UniProtKB">
        <authorList>
            <consortium name="EnsemblMetazoa"/>
        </authorList>
    </citation>
    <scope>IDENTIFICATION</scope>
</reference>
<evidence type="ECO:0000256" key="1">
    <source>
        <dbReference type="SAM" id="Coils"/>
    </source>
</evidence>
<feature type="region of interest" description="Disordered" evidence="2">
    <location>
        <begin position="1005"/>
        <end position="1044"/>
    </location>
</feature>
<feature type="region of interest" description="Disordered" evidence="2">
    <location>
        <begin position="218"/>
        <end position="248"/>
    </location>
</feature>
<feature type="compositionally biased region" description="Basic residues" evidence="2">
    <location>
        <begin position="599"/>
        <end position="611"/>
    </location>
</feature>
<feature type="region of interest" description="Disordered" evidence="2">
    <location>
        <begin position="173"/>
        <end position="197"/>
    </location>
</feature>
<feature type="compositionally biased region" description="Basic residues" evidence="2">
    <location>
        <begin position="938"/>
        <end position="947"/>
    </location>
</feature>
<evidence type="ECO:0000313" key="4">
    <source>
        <dbReference type="Proteomes" id="UP000594262"/>
    </source>
</evidence>
<feature type="compositionally biased region" description="Basic residues" evidence="2">
    <location>
        <begin position="354"/>
        <end position="376"/>
    </location>
</feature>
<feature type="region of interest" description="Disordered" evidence="2">
    <location>
        <begin position="646"/>
        <end position="688"/>
    </location>
</feature>
<feature type="compositionally biased region" description="Basic and acidic residues" evidence="2">
    <location>
        <begin position="836"/>
        <end position="845"/>
    </location>
</feature>
<dbReference type="Proteomes" id="UP000594262">
    <property type="component" value="Unplaced"/>
</dbReference>
<evidence type="ECO:0000256" key="2">
    <source>
        <dbReference type="SAM" id="MobiDB-lite"/>
    </source>
</evidence>
<sequence>MMFSRDKDLNNNGVQYRLPAYDKFKTLNELEYEKRFTNNNLHYVNPLPRDEQTFSVTGKRMVQVKENLSEILKQIEKETLERLQQSLEEKHENFLKSEYDFPLTVDEQQDSDVMSEHGNRVYVPNDTYYREKEIQDAAQNISCRILLRYNQPNEKDQEPPDLQNVQPNVQVESNKPLDDYSSAKAASARTQNENDEDYEIHDLERYLMKKNYISKINSSSQESFNRKSKKKIENESPQQSTSFPPLVFSPSLPLSQKHQSNAMMENQEPSLLAKESLYYTNNECPFVQPKILQLRYLRAKDVRTRTAPSVKFCRGCRQHGDYHSPRCSSDSMYIRRLGSTSKHTSEENQPSSNKQKKPIKIKTNPKNRSVLRKPSRHFTIPDPLSRAQRPDFSGNLKATNCQICTSNKLKGIDCHICSKTRLQEAGKSDSFIGLKSSQDWMSASKPRKHSKPANHNRLRNISGAKLNQSLPNRLGLHDDEEPFSIGQYVDQNGNFLLRSKGLDSLNNVDSMISDKFMISDFGKLLAEDDSNHPTLSLLRIDGIRKMPLPPIRNSGEGIDREYFENYGAFLEKLSEDELRLFLMGRVQPNIKRIYPGYRSRQKQSVARHRRGNLQDNTNDLFPGEEEESSGEFLHDEDSLLLNSKSIDDSQDDQKSLKSLLTPSPPPTPPIRTPSPEIENESFPQSLDDDEKSLILPSESSIDPNFIEEYNKSLLKQQDNDKTSASLSVQSSELTVKLDLEDESNNLNSTVITPVLDQSPSSNEESGLENAADNIEQDLSDSIEKDSLITNENHDNENVDSYGTKEDDYSLNTIEAERQNEESEDIQDETNPLGMSEDDRFQDQKKQSLRSASPLPPIDESSTILNGSRDHIDQSESENIEIDQSQIEESNEIVIDNVQEPPPIVFEAPPIPALKYEYKDHQRKPSEKKTMFKTQEKPKKLKKPPKKPRLLDLRFEQFKAQRKQANMEDIEDANFEREGTMLDFASKYCILSLDQLNRYEKIFNEYSASDEPTPPPTATDETRHVTEEENENENENEKEREYENQKKKLPEELIRFVEEYEEICYTSDSLKDKMAQINTKKDKIQDDLTRLKSIISSPDTEVQADHLQKQASLTSRLHNIEKRHTETYEKQRSVQHIEKDLKEFLLSQEEFDPKILDLIKENKNTFARRFRKRKASYINSEDLPRVLKKLNMKIKSKELSFIEKLMQLPEQHPKLNLKMFSIVAAMTEKITDIDSSIKHYLDQIDLKTMERRLEKCKELYMLINEEFNKTDQEFRTDRSAENLFAELIAGGMNEKEMKSIMEKLVNDGRVDFLDFAMYIPLFIKIHETILKTPFGSL</sequence>
<feature type="region of interest" description="Disordered" evidence="2">
    <location>
        <begin position="740"/>
        <end position="950"/>
    </location>
</feature>
<dbReference type="GeneID" id="136805903"/>
<proteinExistence type="predicted"/>
<feature type="compositionally biased region" description="Basic and acidic residues" evidence="2">
    <location>
        <begin position="646"/>
        <end position="655"/>
    </location>
</feature>
<accession>A0A7M5V6Y2</accession>
<dbReference type="OrthoDB" id="2121618at2759"/>
<feature type="region of interest" description="Disordered" evidence="2">
    <location>
        <begin position="339"/>
        <end position="392"/>
    </location>
</feature>
<feature type="region of interest" description="Disordered" evidence="2">
    <location>
        <begin position="594"/>
        <end position="633"/>
    </location>
</feature>